<feature type="domain" description="Type II secretion system protein GspF" evidence="8">
    <location>
        <begin position="236"/>
        <end position="353"/>
    </location>
</feature>
<name>A0A432Y557_9GAMM</name>
<dbReference type="PANTHER" id="PTHR30012:SF0">
    <property type="entry name" value="TYPE II SECRETION SYSTEM PROTEIN F-RELATED"/>
    <property type="match status" value="1"/>
</dbReference>
<sequence>METARSAITGGKGMPDGKSFKSLRLSKPLRRAQQLALLEDIALALGDGLTVAQACRELQHHAAQQKMFREQQAVTDLQAAIYRGQPMATAMRKWFAQDLCMLVSVGERSGLLEQLVAAQRQFEQQRRAALQAFWRPLIYPFIMLLVSMFACYAVGTQVLPKLTAGLAEISWPLLSLHLMSIAEGVWLFAIGMALAAILIWCWGPYPLIDFRYVFWRWLAQHNAFVIRRYFDGVLLLQTLTVLLRAGVRLDRALEAMQEFGTGALAPILPNIRQKLANGERLLATILDCGLLSPRMLFRLSNGSRNATEHGTLQRVANYAAADAATALQRLRVTMQLCCYGLILWLLLITVGGMGAMLMAVTQQHVR</sequence>
<dbReference type="GO" id="GO:0005886">
    <property type="term" value="C:plasma membrane"/>
    <property type="evidence" value="ECO:0007669"/>
    <property type="project" value="UniProtKB-SubCell"/>
</dbReference>
<evidence type="ECO:0000256" key="6">
    <source>
        <dbReference type="ARBA" id="ARBA00023136"/>
    </source>
</evidence>
<dbReference type="OrthoDB" id="6241219at2"/>
<keyword evidence="6 7" id="KW-0472">Membrane</keyword>
<keyword evidence="3" id="KW-1003">Cell membrane</keyword>
<dbReference type="Proteomes" id="UP000287649">
    <property type="component" value="Unassembled WGS sequence"/>
</dbReference>
<evidence type="ECO:0000256" key="4">
    <source>
        <dbReference type="ARBA" id="ARBA00022692"/>
    </source>
</evidence>
<evidence type="ECO:0000256" key="3">
    <source>
        <dbReference type="ARBA" id="ARBA00022475"/>
    </source>
</evidence>
<evidence type="ECO:0000256" key="7">
    <source>
        <dbReference type="SAM" id="Phobius"/>
    </source>
</evidence>
<comment type="subcellular location">
    <subcellularLocation>
        <location evidence="1">Cell membrane</location>
        <topology evidence="1">Multi-pass membrane protein</topology>
    </subcellularLocation>
</comment>
<feature type="transmembrane region" description="Helical" evidence="7">
    <location>
        <begin position="336"/>
        <end position="360"/>
    </location>
</feature>
<dbReference type="Pfam" id="PF00482">
    <property type="entry name" value="T2SSF"/>
    <property type="match status" value="2"/>
</dbReference>
<dbReference type="Gene3D" id="1.20.81.30">
    <property type="entry name" value="Type II secretion system (T2SS), domain F"/>
    <property type="match status" value="2"/>
</dbReference>
<feature type="domain" description="Type II secretion system protein GspF" evidence="8">
    <location>
        <begin position="38"/>
        <end position="160"/>
    </location>
</feature>
<dbReference type="PANTHER" id="PTHR30012">
    <property type="entry name" value="GENERAL SECRETION PATHWAY PROTEIN"/>
    <property type="match status" value="1"/>
</dbReference>
<dbReference type="InterPro" id="IPR003004">
    <property type="entry name" value="GspF/PilC"/>
</dbReference>
<evidence type="ECO:0000256" key="5">
    <source>
        <dbReference type="ARBA" id="ARBA00022989"/>
    </source>
</evidence>
<dbReference type="AlphaFoldDB" id="A0A432Y557"/>
<accession>A0A432Y557</accession>
<gene>
    <name evidence="9" type="ORF">CWI70_04860</name>
</gene>
<keyword evidence="4 7" id="KW-0812">Transmembrane</keyword>
<evidence type="ECO:0000313" key="10">
    <source>
        <dbReference type="Proteomes" id="UP000287649"/>
    </source>
</evidence>
<dbReference type="InterPro" id="IPR018076">
    <property type="entry name" value="T2SS_GspF_dom"/>
</dbReference>
<dbReference type="InterPro" id="IPR042094">
    <property type="entry name" value="T2SS_GspF_sf"/>
</dbReference>
<evidence type="ECO:0000256" key="2">
    <source>
        <dbReference type="ARBA" id="ARBA00005745"/>
    </source>
</evidence>
<keyword evidence="5 7" id="KW-1133">Transmembrane helix</keyword>
<comment type="similarity">
    <text evidence="2">Belongs to the GSP F family.</text>
</comment>
<evidence type="ECO:0000313" key="9">
    <source>
        <dbReference type="EMBL" id="RUO56094.1"/>
    </source>
</evidence>
<feature type="transmembrane region" description="Helical" evidence="7">
    <location>
        <begin position="175"/>
        <end position="202"/>
    </location>
</feature>
<feature type="transmembrane region" description="Helical" evidence="7">
    <location>
        <begin position="137"/>
        <end position="155"/>
    </location>
</feature>
<evidence type="ECO:0000259" key="8">
    <source>
        <dbReference type="Pfam" id="PF00482"/>
    </source>
</evidence>
<proteinExistence type="inferred from homology"/>
<keyword evidence="10" id="KW-1185">Reference proteome</keyword>
<organism evidence="9 10">
    <name type="scientific">Pseudidiomarina homiensis</name>
    <dbReference type="NCBI Taxonomy" id="364198"/>
    <lineage>
        <taxon>Bacteria</taxon>
        <taxon>Pseudomonadati</taxon>
        <taxon>Pseudomonadota</taxon>
        <taxon>Gammaproteobacteria</taxon>
        <taxon>Alteromonadales</taxon>
        <taxon>Idiomarinaceae</taxon>
        <taxon>Pseudidiomarina</taxon>
    </lineage>
</organism>
<comment type="caution">
    <text evidence="9">The sequence shown here is derived from an EMBL/GenBank/DDBJ whole genome shotgun (WGS) entry which is preliminary data.</text>
</comment>
<evidence type="ECO:0000256" key="1">
    <source>
        <dbReference type="ARBA" id="ARBA00004651"/>
    </source>
</evidence>
<dbReference type="EMBL" id="PIPX01000001">
    <property type="protein sequence ID" value="RUO56094.1"/>
    <property type="molecule type" value="Genomic_DNA"/>
</dbReference>
<protein>
    <recommendedName>
        <fullName evidence="8">Type II secretion system protein GspF domain-containing protein</fullName>
    </recommendedName>
</protein>
<reference evidence="10" key="1">
    <citation type="journal article" date="2018" name="Front. Microbiol.">
        <title>Genome-Based Analysis Reveals the Taxonomy and Diversity of the Family Idiomarinaceae.</title>
        <authorList>
            <person name="Liu Y."/>
            <person name="Lai Q."/>
            <person name="Shao Z."/>
        </authorList>
    </citation>
    <scope>NUCLEOTIDE SEQUENCE [LARGE SCALE GENOMIC DNA]</scope>
    <source>
        <strain evidence="10">PO-M2</strain>
    </source>
</reference>